<reference evidence="2 3" key="1">
    <citation type="submission" date="2017-05" db="EMBL/GenBank/DDBJ databases">
        <title>Biotechnological potential of actinobacteria isolated from South African environments.</title>
        <authorList>
            <person name="Le Roes-Hill M."/>
            <person name="Prins A."/>
            <person name="Durrell K.A."/>
        </authorList>
    </citation>
    <scope>NUCLEOTIDE SEQUENCE [LARGE SCALE GENOMIC DNA]</scope>
    <source>
        <strain evidence="2">M26</strain>
    </source>
</reference>
<name>A0A243RAP7_9ACTN</name>
<dbReference type="InterPro" id="IPR002372">
    <property type="entry name" value="PQQ_rpt_dom"/>
</dbReference>
<dbReference type="InterPro" id="IPR015943">
    <property type="entry name" value="WD40/YVTN_repeat-like_dom_sf"/>
</dbReference>
<organism evidence="2 3">
    <name type="scientific">Streptosporangium minutum</name>
    <dbReference type="NCBI Taxonomy" id="569862"/>
    <lineage>
        <taxon>Bacteria</taxon>
        <taxon>Bacillati</taxon>
        <taxon>Actinomycetota</taxon>
        <taxon>Actinomycetes</taxon>
        <taxon>Streptosporangiales</taxon>
        <taxon>Streptosporangiaceae</taxon>
        <taxon>Streptosporangium</taxon>
    </lineage>
</organism>
<dbReference type="Pfam" id="PF13360">
    <property type="entry name" value="PQQ_2"/>
    <property type="match status" value="1"/>
</dbReference>
<protein>
    <recommendedName>
        <fullName evidence="1">Pyrrolo-quinoline quinone repeat domain-containing protein</fullName>
    </recommendedName>
</protein>
<dbReference type="Gene3D" id="2.130.10.10">
    <property type="entry name" value="YVTN repeat-like/Quinoprotein amine dehydrogenase"/>
    <property type="match status" value="1"/>
</dbReference>
<feature type="non-terminal residue" evidence="2">
    <location>
        <position position="535"/>
    </location>
</feature>
<keyword evidence="3" id="KW-1185">Reference proteome</keyword>
<gene>
    <name evidence="2" type="ORF">CA984_32805</name>
</gene>
<dbReference type="AlphaFoldDB" id="A0A243RAP7"/>
<evidence type="ECO:0000313" key="2">
    <source>
        <dbReference type="EMBL" id="OUC91697.1"/>
    </source>
</evidence>
<dbReference type="Proteomes" id="UP000194761">
    <property type="component" value="Unassembled WGS sequence"/>
</dbReference>
<dbReference type="EMBL" id="NGFP01000206">
    <property type="protein sequence ID" value="OUC91697.1"/>
    <property type="molecule type" value="Genomic_DNA"/>
</dbReference>
<dbReference type="InterPro" id="IPR011047">
    <property type="entry name" value="Quinoprotein_ADH-like_sf"/>
</dbReference>
<dbReference type="RefSeq" id="WP_133061842.1">
    <property type="nucleotide sequence ID" value="NZ_NGFP01000206.1"/>
</dbReference>
<feature type="domain" description="Pyrrolo-quinoline quinone repeat" evidence="1">
    <location>
        <begin position="40"/>
        <end position="253"/>
    </location>
</feature>
<evidence type="ECO:0000313" key="3">
    <source>
        <dbReference type="Proteomes" id="UP000194761"/>
    </source>
</evidence>
<accession>A0A243RAP7</accession>
<sequence length="535" mass="56383">MLTAGRAARWGAALLLLVAAVPWSSSSPSVPRITGFAEDWRVELPAAPQGSGQALVGDAVVMRTGDLLTARDAATGAERWSHRTAGGWISGWAAPLPVLVVDVARPDRAEPTHSVIGLSAGTGRVLWRRTGLAAAGTWRAPYGGAAPTGVVITERAPFTLVGTDAGTGADRWTVPLRCADDSRAVEESASDGRGAVVLYRCGRRSHVLALDTAAGTRRWSAPVPATATGLTLDQGTVTVRHGNALSVLDDRDGRLVTRLDGCWNGCTAARAGGRMVLSHESGGGGVLEGVSLPGLTPLWRRTPPTPRALGQPEAPYQSGWTSGGIYFAVPRPARDGAPARVHAVDPATGNTREFGLPGSGLPFARAGNRVFTVQRFTLPARAPRFRVTAFRSVSPDPWGETPAGADRTRWPDACEVLRRLRPASRPTRLWNPVTCQATSAEGHRLTLRVRWQAPDRASAALLFAGMREAAGGVTVPDVADAAFSTGPRAEILTFLSGRTIIDVWSAYLPVVAELPALAREVARLLPVTAAFRGPD</sequence>
<dbReference type="SUPFAM" id="SSF50998">
    <property type="entry name" value="Quinoprotein alcohol dehydrogenase-like"/>
    <property type="match status" value="1"/>
</dbReference>
<evidence type="ECO:0000259" key="1">
    <source>
        <dbReference type="Pfam" id="PF13360"/>
    </source>
</evidence>
<comment type="caution">
    <text evidence="2">The sequence shown here is derived from an EMBL/GenBank/DDBJ whole genome shotgun (WGS) entry which is preliminary data.</text>
</comment>
<proteinExistence type="predicted"/>